<dbReference type="OrthoDB" id="9769598at2"/>
<evidence type="ECO:0000259" key="1">
    <source>
        <dbReference type="Pfam" id="PF00753"/>
    </source>
</evidence>
<gene>
    <name evidence="2" type="ORF">BST83_03200</name>
</gene>
<keyword evidence="3" id="KW-1185">Reference proteome</keyword>
<sequence>MSINLLKEEKYFISIAFLAFLFLFSCKTETKTEVAFNNKVLSNNDVLEHSKEFEEQIIKLTDNIYVAVGFGLANSILIEGKDGVIIVACLESEKTASRVKEAFNKITTKPVKAIIYTHFHPNHTFGAETMAGDDNPKIYAHSTTQAHIEKLVNVIRPIITKRSYRMFGNFLNDEELVNAGIGPFLGLDEEVRWG</sequence>
<dbReference type="RefSeq" id="WP_104808546.1">
    <property type="nucleotide sequence ID" value="NZ_MQUA01000013.1"/>
</dbReference>
<dbReference type="Proteomes" id="UP000239522">
    <property type="component" value="Unassembled WGS sequence"/>
</dbReference>
<dbReference type="SUPFAM" id="SSF56281">
    <property type="entry name" value="Metallo-hydrolase/oxidoreductase"/>
    <property type="match status" value="1"/>
</dbReference>
<dbReference type="InterPro" id="IPR036866">
    <property type="entry name" value="RibonucZ/Hydroxyglut_hydro"/>
</dbReference>
<organism evidence="2 3">
    <name type="scientific">Polaribacter filamentus</name>
    <dbReference type="NCBI Taxonomy" id="53483"/>
    <lineage>
        <taxon>Bacteria</taxon>
        <taxon>Pseudomonadati</taxon>
        <taxon>Bacteroidota</taxon>
        <taxon>Flavobacteriia</taxon>
        <taxon>Flavobacteriales</taxon>
        <taxon>Flavobacteriaceae</taxon>
    </lineage>
</organism>
<dbReference type="Gene3D" id="3.60.15.30">
    <property type="entry name" value="Metallo-beta-lactamase domain"/>
    <property type="match status" value="1"/>
</dbReference>
<dbReference type="PANTHER" id="PTHR43223">
    <property type="entry name" value="ALKYL/ARYL-SULFATASE"/>
    <property type="match status" value="1"/>
</dbReference>
<dbReference type="PANTHER" id="PTHR43223:SF2">
    <property type="entry name" value="METALLO-BETA-LACTAMASE DOMAIN-CONTAINING PROTEIN"/>
    <property type="match status" value="1"/>
</dbReference>
<proteinExistence type="predicted"/>
<dbReference type="AlphaFoldDB" id="A0A2S7KUI1"/>
<protein>
    <recommendedName>
        <fullName evidence="1">Metallo-beta-lactamase domain-containing protein</fullName>
    </recommendedName>
</protein>
<evidence type="ECO:0000313" key="2">
    <source>
        <dbReference type="EMBL" id="PQB06295.1"/>
    </source>
</evidence>
<accession>A0A2S7KUI1</accession>
<dbReference type="Pfam" id="PF00753">
    <property type="entry name" value="Lactamase_B"/>
    <property type="match status" value="1"/>
</dbReference>
<dbReference type="InterPro" id="IPR001279">
    <property type="entry name" value="Metallo-B-lactamas"/>
</dbReference>
<feature type="domain" description="Metallo-beta-lactamase" evidence="1">
    <location>
        <begin position="69"/>
        <end position="149"/>
    </location>
</feature>
<reference evidence="2 3" key="1">
    <citation type="submission" date="2016-11" db="EMBL/GenBank/DDBJ databases">
        <title>Trade-off between light-utilization and light-protection in marine flavobacteria.</title>
        <authorList>
            <person name="Kumagai Y."/>
        </authorList>
    </citation>
    <scope>NUCLEOTIDE SEQUENCE [LARGE SCALE GENOMIC DNA]</scope>
    <source>
        <strain evidence="2 3">ATCC 700397</strain>
    </source>
</reference>
<name>A0A2S7KUI1_9FLAO</name>
<evidence type="ECO:0000313" key="3">
    <source>
        <dbReference type="Proteomes" id="UP000239522"/>
    </source>
</evidence>
<dbReference type="InterPro" id="IPR052195">
    <property type="entry name" value="Bact_Alkyl/Aryl-Sulfatase"/>
</dbReference>
<dbReference type="PROSITE" id="PS51257">
    <property type="entry name" value="PROKAR_LIPOPROTEIN"/>
    <property type="match status" value="1"/>
</dbReference>
<comment type="caution">
    <text evidence="2">The sequence shown here is derived from an EMBL/GenBank/DDBJ whole genome shotgun (WGS) entry which is preliminary data.</text>
</comment>
<dbReference type="EMBL" id="MQUA01000013">
    <property type="protein sequence ID" value="PQB06295.1"/>
    <property type="molecule type" value="Genomic_DNA"/>
</dbReference>